<feature type="chain" id="PRO_5032524783" description="Glycoside hydrolase family 2 immunoglobulin-like beta-sandwich domain-containing protein" evidence="4">
    <location>
        <begin position="23"/>
        <end position="1259"/>
    </location>
</feature>
<sequence>MRFFFCLAAALAAISLSSLLAAADFSLGLDAPFTEHSTTRERQCLNGLWRFRPLSPDEKLSDAPPAAGTGWGYFKVPGVWPQGGGRTNSFQPLLPPEMMKNAASWHTAWYRRSFTVPAGAQGKQVLLDIEQLQTRATVYVDGKKAGEIVFPGGKLELTPYVAPGNEQTLEIRLSAVPLAEEHYVVMDGNNVTKVAAKVKNKGITGDVFLETVPAARIDGTHFITSVRSRSITFASEYAGLVPGRTYTVRAEIFDRDGKAVRSFDSPPFTAKELKGGRFAFTAAWPDPQLWDLDTPQNLYTAKLTLRSGGETVDETLPERFGFREFGIDGQNYMLNGSVIHLRAYHLPNYSAFWMPDKASKESALEAYRRLRELGFNFSISRNYNFAEGETNYLRGSFEAADESGHLHSVSLPHPWQFGDLTVKENADRFEAMAGYLIRKYRNHPSIILWVTNHNHGGAWGDQNPLRLGGEYKRADSEGEVRMKEPSRRNFLAAQERVAKLDPTRPVYSHASGSLGGHYSLNCYLNWAPAQERSDWLETFCAKGKYPLSFVEWGLPHIASFSSYRWPKFIWAANDVMTVWDAEYAADLYGDSAAEWTPEREKLLDKLVALGDRPTSWHTLSSIAGRLPGVIRLQADYFRDNLPAMRAWNIGLLLPWDDYAFYAPNPGTFGAVENPGRLERLNRPGLVPDFFNWGDYILTAHKGQFRLSPLGEAIKEWNQPLIAWIGGGKSFTTKEHVYLPGETVEKQLVILNDTRKPAECSYELWIRKVNAPAIRGKVTIGPGRKAVIPVKTFLPASLAPGSYELAANFRFDNGERRRHAFRIDVMSPLPPSPAAAQPVALYDPKGMTAKLLDELKIPYRRISRSTSLKGVKTLVIGREALTAAEPLPNLDAVRDGLNVLVFEQPTAVLERLGFRYNEYGLRRLFPRDAAHPALAGLPGELLADWRGEATLLAPYLDYDQFFCPEWQWCGFKNTRVWRCRNRGTVAQALIEKPSIGNFTPLADGGFALQYAPLLEYKEGRGRILFCQVEVTGRTEPEPAAKRLAANLLDYIRRAEIPHYRSFRIIAGPEFQAFLSSLKLEGEQPDADVIVAGPGAKSYPDLTGSVESGKTVLAFGLSEAELGQLLPQLDIATAKNRPSQMADLSAPELRGISNLDTAFQTRLDYATVDGRELTVKKIGKGTAVIVGVIPSMLNPEEFFRLRSSFRRRTFLVSQILRNAGIASGSALLERFSSQPVKDPWLGSYYLQNPIAGDDPYRYYHW</sequence>
<comment type="similarity">
    <text evidence="1">Belongs to the glycosyl hydrolase 2 family.</text>
</comment>
<dbReference type="PANTHER" id="PTHR42732">
    <property type="entry name" value="BETA-GALACTOSIDASE"/>
    <property type="match status" value="1"/>
</dbReference>
<evidence type="ECO:0000313" key="7">
    <source>
        <dbReference type="Proteomes" id="UP000435649"/>
    </source>
</evidence>
<dbReference type="Gene3D" id="3.20.20.80">
    <property type="entry name" value="Glycosidases"/>
    <property type="match status" value="1"/>
</dbReference>
<evidence type="ECO:0000259" key="5">
    <source>
        <dbReference type="Pfam" id="PF00703"/>
    </source>
</evidence>
<reference evidence="6 7" key="1">
    <citation type="submission" date="2019-08" db="EMBL/GenBank/DDBJ databases">
        <title>In-depth cultivation of the pig gut microbiome towards novel bacterial diversity and tailored functional studies.</title>
        <authorList>
            <person name="Wylensek D."/>
            <person name="Hitch T.C.A."/>
            <person name="Clavel T."/>
        </authorList>
    </citation>
    <scope>NUCLEOTIDE SEQUENCE [LARGE SCALE GENOMIC DNA]</scope>
    <source>
        <strain evidence="6 7">BBE-744-WT-12</strain>
    </source>
</reference>
<dbReference type="SUPFAM" id="SSF49303">
    <property type="entry name" value="beta-Galactosidase/glucuronidase domain"/>
    <property type="match status" value="1"/>
</dbReference>
<dbReference type="InterPro" id="IPR008979">
    <property type="entry name" value="Galactose-bd-like_sf"/>
</dbReference>
<gene>
    <name evidence="6" type="ORF">FYJ85_14785</name>
</gene>
<dbReference type="RefSeq" id="WP_154419360.1">
    <property type="nucleotide sequence ID" value="NZ_VUNS01000017.1"/>
</dbReference>
<dbReference type="InterPro" id="IPR036156">
    <property type="entry name" value="Beta-gal/glucu_dom_sf"/>
</dbReference>
<evidence type="ECO:0000256" key="3">
    <source>
        <dbReference type="ARBA" id="ARBA00023295"/>
    </source>
</evidence>
<dbReference type="SUPFAM" id="SSF49785">
    <property type="entry name" value="Galactose-binding domain-like"/>
    <property type="match status" value="1"/>
</dbReference>
<dbReference type="InterPro" id="IPR013783">
    <property type="entry name" value="Ig-like_fold"/>
</dbReference>
<protein>
    <recommendedName>
        <fullName evidence="5">Glycoside hydrolase family 2 immunoglobulin-like beta-sandwich domain-containing protein</fullName>
    </recommendedName>
</protein>
<dbReference type="PANTHER" id="PTHR42732:SF1">
    <property type="entry name" value="BETA-MANNOSIDASE"/>
    <property type="match status" value="1"/>
</dbReference>
<dbReference type="Gene3D" id="2.60.40.10">
    <property type="entry name" value="Immunoglobulins"/>
    <property type="match status" value="1"/>
</dbReference>
<dbReference type="Pfam" id="PF00703">
    <property type="entry name" value="Glyco_hydro_2"/>
    <property type="match status" value="1"/>
</dbReference>
<feature type="domain" description="Glycoside hydrolase family 2 immunoglobulin-like beta-sandwich" evidence="5">
    <location>
        <begin position="244"/>
        <end position="323"/>
    </location>
</feature>
<dbReference type="AlphaFoldDB" id="A0A844G4L9"/>
<dbReference type="InterPro" id="IPR017853">
    <property type="entry name" value="GH"/>
</dbReference>
<keyword evidence="7" id="KW-1185">Reference proteome</keyword>
<comment type="caution">
    <text evidence="6">The sequence shown here is derived from an EMBL/GenBank/DDBJ whole genome shotgun (WGS) entry which is preliminary data.</text>
</comment>
<keyword evidence="2" id="KW-0378">Hydrolase</keyword>
<evidence type="ECO:0000256" key="1">
    <source>
        <dbReference type="ARBA" id="ARBA00007401"/>
    </source>
</evidence>
<proteinExistence type="inferred from homology"/>
<dbReference type="SUPFAM" id="SSF51445">
    <property type="entry name" value="(Trans)glycosidases"/>
    <property type="match status" value="1"/>
</dbReference>
<dbReference type="Proteomes" id="UP000435649">
    <property type="component" value="Unassembled WGS sequence"/>
</dbReference>
<dbReference type="GO" id="GO:0004553">
    <property type="term" value="F:hydrolase activity, hydrolyzing O-glycosyl compounds"/>
    <property type="evidence" value="ECO:0007669"/>
    <property type="project" value="InterPro"/>
</dbReference>
<keyword evidence="4" id="KW-0732">Signal</keyword>
<dbReference type="GO" id="GO:0005975">
    <property type="term" value="P:carbohydrate metabolic process"/>
    <property type="evidence" value="ECO:0007669"/>
    <property type="project" value="InterPro"/>
</dbReference>
<accession>A0A844G4L9</accession>
<feature type="signal peptide" evidence="4">
    <location>
        <begin position="1"/>
        <end position="22"/>
    </location>
</feature>
<organism evidence="6 7">
    <name type="scientific">Victivallis lenta</name>
    <dbReference type="NCBI Taxonomy" id="2606640"/>
    <lineage>
        <taxon>Bacteria</taxon>
        <taxon>Pseudomonadati</taxon>
        <taxon>Lentisphaerota</taxon>
        <taxon>Lentisphaeria</taxon>
        <taxon>Victivallales</taxon>
        <taxon>Victivallaceae</taxon>
        <taxon>Victivallis</taxon>
    </lineage>
</organism>
<dbReference type="EMBL" id="VUNS01000017">
    <property type="protein sequence ID" value="MST98306.1"/>
    <property type="molecule type" value="Genomic_DNA"/>
</dbReference>
<dbReference type="InterPro" id="IPR006102">
    <property type="entry name" value="Ig-like_GH2"/>
</dbReference>
<evidence type="ECO:0000256" key="2">
    <source>
        <dbReference type="ARBA" id="ARBA00022801"/>
    </source>
</evidence>
<name>A0A844G4L9_9BACT</name>
<evidence type="ECO:0000313" key="6">
    <source>
        <dbReference type="EMBL" id="MST98306.1"/>
    </source>
</evidence>
<dbReference type="Gene3D" id="2.60.120.260">
    <property type="entry name" value="Galactose-binding domain-like"/>
    <property type="match status" value="1"/>
</dbReference>
<dbReference type="InterPro" id="IPR051913">
    <property type="entry name" value="GH2_Domain-Containing"/>
</dbReference>
<keyword evidence="3" id="KW-0326">Glycosidase</keyword>
<evidence type="ECO:0000256" key="4">
    <source>
        <dbReference type="SAM" id="SignalP"/>
    </source>
</evidence>